<dbReference type="AlphaFoldDB" id="A0A832G6T2"/>
<feature type="coiled-coil region" evidence="1">
    <location>
        <begin position="522"/>
        <end position="596"/>
    </location>
</feature>
<accession>A0A832G6T2</accession>
<protein>
    <recommendedName>
        <fullName evidence="4">Tetratricopeptide repeat protein</fullName>
    </recommendedName>
</protein>
<dbReference type="InterPro" id="IPR011990">
    <property type="entry name" value="TPR-like_helical_dom_sf"/>
</dbReference>
<proteinExistence type="predicted"/>
<name>A0A832G6T2_9BACT</name>
<gene>
    <name evidence="3" type="ORF">ENS56_06800</name>
</gene>
<keyword evidence="2" id="KW-0812">Transmembrane</keyword>
<feature type="transmembrane region" description="Helical" evidence="2">
    <location>
        <begin position="458"/>
        <end position="478"/>
    </location>
</feature>
<evidence type="ECO:0008006" key="4">
    <source>
        <dbReference type="Google" id="ProtNLM"/>
    </source>
</evidence>
<comment type="caution">
    <text evidence="3">The sequence shown here is derived from an EMBL/GenBank/DDBJ whole genome shotgun (WGS) entry which is preliminary data.</text>
</comment>
<sequence>MKEEKTTFDLNLNDDRKVDLLIDFNRMKKNYFDFYLNRKKSFNEKLNDFKKFFSLQLPVNLGELFVPENQTQILWMFDNPSVLAYENELKEKLSLFKIKHLNLKKYFYKVFTSEDNQKREINVNLFLGTVKSFYGINHFFVPFYKAIVFLYGVKNPDPLLALEELKKAESMLVNLELSQKTKQELSYYLNLYSAYAHQKIAQYESAMEYLNAAIDVNPFGVTARYYLLQNSLLLNDLEQANHLTDKLFKLDLERLKYALDECNALIFDYCITNPLTPYFFVSNEFAPIGSVLEKLITISLSHQIAGEILEQKLNNILNLRYDDYYDQELKNNLNFLKYIFLEQKNISSPFFKMILPEIEKKFTSSAEKLKTLIREKALENCYQELKAYDEIIEDSIKSKEHLEKEIVESREDLQKKLAASIKAVEEYTTSAIQETEYNLAHAHEMDKFNPTVAFNNAMIYNLIVSVIVFIIGAIAGYFNNSHISSMEFYEMFSSILITGAKWTSITFIFGVFVAAGISVFVLAEKATYKQNLKRKINELKKEKELSIDLLKKEAARKEKSITENFNERIEYYKRRIEDVRKEKAEREKHLKSKAEESIKPFIEKIDNVIGFNNTDSAIT</sequence>
<evidence type="ECO:0000256" key="2">
    <source>
        <dbReference type="SAM" id="Phobius"/>
    </source>
</evidence>
<feature type="transmembrane region" description="Helical" evidence="2">
    <location>
        <begin position="499"/>
        <end position="523"/>
    </location>
</feature>
<evidence type="ECO:0000313" key="3">
    <source>
        <dbReference type="EMBL" id="HGT47725.1"/>
    </source>
</evidence>
<dbReference type="Gene3D" id="1.25.40.10">
    <property type="entry name" value="Tetratricopeptide repeat domain"/>
    <property type="match status" value="1"/>
</dbReference>
<dbReference type="EMBL" id="DSVI01000007">
    <property type="protein sequence ID" value="HGT47725.1"/>
    <property type="molecule type" value="Genomic_DNA"/>
</dbReference>
<reference evidence="3" key="1">
    <citation type="journal article" date="2020" name="mSystems">
        <title>Genome- and Community-Level Interaction Insights into Carbon Utilization and Element Cycling Functions of Hydrothermarchaeota in Hydrothermal Sediment.</title>
        <authorList>
            <person name="Zhou Z."/>
            <person name="Liu Y."/>
            <person name="Xu W."/>
            <person name="Pan J."/>
            <person name="Luo Z.H."/>
            <person name="Li M."/>
        </authorList>
    </citation>
    <scope>NUCLEOTIDE SEQUENCE [LARGE SCALE GENOMIC DNA]</scope>
    <source>
        <strain evidence="3">SpSt-500</strain>
    </source>
</reference>
<feature type="coiled-coil region" evidence="1">
    <location>
        <begin position="385"/>
        <end position="419"/>
    </location>
</feature>
<organism evidence="3">
    <name type="scientific">Ignavibacterium album</name>
    <dbReference type="NCBI Taxonomy" id="591197"/>
    <lineage>
        <taxon>Bacteria</taxon>
        <taxon>Pseudomonadati</taxon>
        <taxon>Ignavibacteriota</taxon>
        <taxon>Ignavibacteria</taxon>
        <taxon>Ignavibacteriales</taxon>
        <taxon>Ignavibacteriaceae</taxon>
        <taxon>Ignavibacterium</taxon>
    </lineage>
</organism>
<keyword evidence="1" id="KW-0175">Coiled coil</keyword>
<keyword evidence="2" id="KW-0472">Membrane</keyword>
<keyword evidence="2" id="KW-1133">Transmembrane helix</keyword>
<evidence type="ECO:0000256" key="1">
    <source>
        <dbReference type="SAM" id="Coils"/>
    </source>
</evidence>